<dbReference type="PROSITE" id="PS50082">
    <property type="entry name" value="WD_REPEATS_2"/>
    <property type="match status" value="2"/>
</dbReference>
<feature type="region of interest" description="Disordered" evidence="12">
    <location>
        <begin position="1409"/>
        <end position="1436"/>
    </location>
</feature>
<evidence type="ECO:0000256" key="12">
    <source>
        <dbReference type="SAM" id="MobiDB-lite"/>
    </source>
</evidence>
<feature type="region of interest" description="Disordered" evidence="12">
    <location>
        <begin position="1976"/>
        <end position="2011"/>
    </location>
</feature>
<evidence type="ECO:0000256" key="10">
    <source>
        <dbReference type="PROSITE-ProRule" id="PRU00221"/>
    </source>
</evidence>
<evidence type="ECO:0000256" key="3">
    <source>
        <dbReference type="ARBA" id="ARBA00022574"/>
    </source>
</evidence>
<comment type="similarity">
    <text evidence="8">Belongs to the CFAP43 family.</text>
</comment>
<evidence type="ECO:0000313" key="13">
    <source>
        <dbReference type="EMBL" id="GFR52048.1"/>
    </source>
</evidence>
<evidence type="ECO:0000256" key="7">
    <source>
        <dbReference type="ARBA" id="ARBA00023273"/>
    </source>
</evidence>
<dbReference type="InterPro" id="IPR015943">
    <property type="entry name" value="WD40/YVTN_repeat-like_dom_sf"/>
</dbReference>
<evidence type="ECO:0000256" key="11">
    <source>
        <dbReference type="SAM" id="Coils"/>
    </source>
</evidence>
<feature type="coiled-coil region" evidence="11">
    <location>
        <begin position="1934"/>
        <end position="1961"/>
    </location>
</feature>
<feature type="repeat" description="WD" evidence="10">
    <location>
        <begin position="509"/>
        <end position="537"/>
    </location>
</feature>
<dbReference type="InterPro" id="IPR036322">
    <property type="entry name" value="WD40_repeat_dom_sf"/>
</dbReference>
<feature type="region of interest" description="Disordered" evidence="12">
    <location>
        <begin position="88"/>
        <end position="107"/>
    </location>
</feature>
<keyword evidence="5 11" id="KW-0175">Coiled coil</keyword>
<keyword evidence="3 10" id="KW-0853">WD repeat</keyword>
<feature type="repeat" description="WD" evidence="10">
    <location>
        <begin position="413"/>
        <end position="441"/>
    </location>
</feature>
<keyword evidence="7" id="KW-0966">Cell projection</keyword>
<sequence>MAFQTRFAIGYNGSPVAWVGPDEVAWTCGNAVVLHSLSTRAQRVLKGNGFGISCFAINKRHNLIAIAEKGLKPGIFIYSSKNLQLLGRLAPDEPEGPPGLPGPTDKQQQPAVVVLGVTAMAFSSDGERLAVCGDEPDCSIIVYSWRKQEALGRARLPASQPASQVSFHPLDGTILATTGGGATSVWYLEPLWDRVVFRSQPTAPGCLPPGHQATVHAWAPAGLYVGTSGGALLLIDLTTMAPVLMSGGQPGDNSGSGGAGVGTSSQLGSMMLGMGMQQQQQQQQVVPAVVTDTVGPGAGVAALALNRDHVAVAGTDGSVHVFSQGPVAAGAGPPVFSHEVWLARGGSKGVPVTTAECGGDEYGTLLLGCPDGTVYRAAIAPHMGATVGARAGYTMATLTVDSPVGRLAGVVPHPGGGAFLTAGADGSVRLWNAADGQLLARRVISSAQCALAAAGPGAGLAAVGSETGVVRLLVLPPAPTVGDRSAPTSTSGVPTAAVPTQQLRVMYRRRLHTAAVDALAFSPDNDLLISAGRDGTVWLLAVDARSGTCRALGFVPLPHGERALSAVWPRNANVDVSEGESALLSLAGGGLMCITVSPELTSGNWRNPHADMALVRPPVPVAAGARALGSERESGDGAPSGAPEPVVVKLLRLEVPLLAVTSSPADRSGELYGLGADKHLHKLTPPVEAAAWAGLRARPHRSAVHVAAHARPGGGVAVAPAGHLLLTGGADGMIALRNIHLAALADSSGSGGGTGGGGGPLHDVTAGGVASVTFDAVGRYFASAGADGALFLFEVSGGAAAATHLVTPPWPAVPYSGNVSAGRDADGDDIDDPAEPTEVELRQRQAVLDSGGSGGESRRAAMAGRLASLRGRIAELLKANEAAPELERLDRSDLIVDLGLVERLKRDMEGRVAAVQAAVRRDNLRTDLLTERVRRMVWDSMATKGAVISALRAPTQVHNFPLTQPGSHERVLRQVALLRRVEMSEHAVLGVVPYNFMFRGTGLEGFGDNDDGYEGNPATGDGSMGQTAAAAAAAAAVAAAAAAAAAAANNSGGSGTDPDTLMYSDFDLHCSTRKAMQMHLIKQKIRDLKAAFNVDFNRVAAQKRADCDRIADLNARLDDTLKDLRKLGAAPPPGLLEERYQLGVQDTRDNIQAAVLTVRDEEVAAERYVSPEERARQDAARRAEEEAARRSARDNAGERALRQMMGGTLAPKGGGADGEGTPFTLPPPAWLVALGLDPESVNPKLVTEEQARELKEWQAREKALQEERSRRVGVLELELRTAKAAVEEVVGRFDEALAALAVRRHRVASEVAALEARVLALAASLARCTRVSEAVERSLLARLGAAKEAHGRASTELTDRRTALAELETRQAQAAAEERQLDRNLKKEFAEADVWFNRLQQLYRARRPEQVMGPGPSVGGVGGGAGGGGGAGPSTVSGGGGALSSYNSGGGGVEMSGSSFRVLPGTRPSGLGGQQQSGATDTGAGGGARAASGAGAVVGAGGGGAAATAAAANAPPPTYTHAPPSIPPMLTSGTLDPFPDVPAGLLIHHEGRPASALPAAAAGGGGGAVAAAGAVTTGGAVAHHAAAGGHAAHGHMPHVLHAHTAPGNVHGHGMHALANRASQTGAQTTPGVGVGGGQGGSGGGASAAAAAAAGPSQGLGAALDPSLKPEGLDQGLWERFVAYRAERLAAEAAVRAAAVDISLARRDLPELEGRESVLASEMDGLMSAITSLRTERRTSAYDNEIQLRLLAGQVEAAPPVPASADMSDARLLALSVVEALNSVVLGKGTKKVDILTAMKDFKRGIYAAQWEAAAADMQLDDLRAKIRDLQLLHVTRDMQTVLKDGEDRSSALEAASLEALMKQRERLHAKALEDKRRRLRRLAADVGSRSGQNQEVAVHLVTLGKVLEEQQRLQAGMQSSSEQAARRMRSLVTHKKLKEIAVAQQTELAELRGQAEKLRLRTYPTFVEMATVAGMPSLPRRLPPDIKLPNSAPASGSGGYGSIPSGPPLRL</sequence>
<dbReference type="Proteomes" id="UP001054857">
    <property type="component" value="Unassembled WGS sequence"/>
</dbReference>
<feature type="region of interest" description="Disordered" evidence="12">
    <location>
        <begin position="1169"/>
        <end position="1198"/>
    </location>
</feature>
<dbReference type="PANTHER" id="PTHR14885">
    <property type="entry name" value="CILIA- AND FLAGELLA-ASSOCIATED PROTEIN 43-RELATED"/>
    <property type="match status" value="1"/>
</dbReference>
<evidence type="ECO:0000256" key="5">
    <source>
        <dbReference type="ARBA" id="ARBA00023054"/>
    </source>
</evidence>
<evidence type="ECO:0000313" key="14">
    <source>
        <dbReference type="Proteomes" id="UP001054857"/>
    </source>
</evidence>
<evidence type="ECO:0000256" key="2">
    <source>
        <dbReference type="ARBA" id="ARBA00022490"/>
    </source>
</evidence>
<feature type="region of interest" description="Disordered" evidence="12">
    <location>
        <begin position="1625"/>
        <end position="1648"/>
    </location>
</feature>
<keyword evidence="14" id="KW-1185">Reference proteome</keyword>
<feature type="region of interest" description="Disordered" evidence="12">
    <location>
        <begin position="1455"/>
        <end position="1491"/>
    </location>
</feature>
<evidence type="ECO:0000256" key="6">
    <source>
        <dbReference type="ARBA" id="ARBA00023212"/>
    </source>
</evidence>
<gene>
    <name evidence="13" type="ORF">Agub_g14567</name>
</gene>
<feature type="compositionally biased region" description="Gly residues" evidence="12">
    <location>
        <begin position="1632"/>
        <end position="1645"/>
    </location>
</feature>
<evidence type="ECO:0000256" key="4">
    <source>
        <dbReference type="ARBA" id="ARBA00022737"/>
    </source>
</evidence>
<dbReference type="PANTHER" id="PTHR14885:SF1">
    <property type="entry name" value="CILIA- AND FLAGELLA-ASSOCIATED PROTEIN 43"/>
    <property type="match status" value="1"/>
</dbReference>
<dbReference type="InterPro" id="IPR001680">
    <property type="entry name" value="WD40_rpt"/>
</dbReference>
<keyword evidence="4" id="KW-0677">Repeat</keyword>
<dbReference type="InterPro" id="IPR011047">
    <property type="entry name" value="Quinoprotein_ADH-like_sf"/>
</dbReference>
<dbReference type="EMBL" id="BMAR01000057">
    <property type="protein sequence ID" value="GFR52048.1"/>
    <property type="molecule type" value="Genomic_DNA"/>
</dbReference>
<dbReference type="SMART" id="SM00320">
    <property type="entry name" value="WD40"/>
    <property type="match status" value="7"/>
</dbReference>
<proteinExistence type="inferred from homology"/>
<evidence type="ECO:0000256" key="1">
    <source>
        <dbReference type="ARBA" id="ARBA00004430"/>
    </source>
</evidence>
<reference evidence="13 14" key="1">
    <citation type="journal article" date="2021" name="Sci. Rep.">
        <title>Genome sequencing of the multicellular alga Astrephomene provides insights into convergent evolution of germ-soma differentiation.</title>
        <authorList>
            <person name="Yamashita S."/>
            <person name="Yamamoto K."/>
            <person name="Matsuzaki R."/>
            <person name="Suzuki S."/>
            <person name="Yamaguchi H."/>
            <person name="Hirooka S."/>
            <person name="Minakuchi Y."/>
            <person name="Miyagishima S."/>
            <person name="Kawachi M."/>
            <person name="Toyoda A."/>
            <person name="Nozaki H."/>
        </authorList>
    </citation>
    <scope>NUCLEOTIDE SEQUENCE [LARGE SCALE GENOMIC DNA]</scope>
    <source>
        <strain evidence="13 14">NIES-4017</strain>
    </source>
</reference>
<dbReference type="SUPFAM" id="SSF50978">
    <property type="entry name" value="WD40 repeat-like"/>
    <property type="match status" value="1"/>
</dbReference>
<dbReference type="SUPFAM" id="SSF50998">
    <property type="entry name" value="Quinoprotein alcohol dehydrogenase-like"/>
    <property type="match status" value="1"/>
</dbReference>
<dbReference type="Pfam" id="PF25828">
    <property type="entry name" value="CC_Cfap43"/>
    <property type="match status" value="3"/>
</dbReference>
<comment type="subcellular location">
    <subcellularLocation>
        <location evidence="1">Cytoplasm</location>
        <location evidence="1">Cytoskeleton</location>
        <location evidence="1">Cilium axoneme</location>
    </subcellularLocation>
</comment>
<name>A0AAD3E258_9CHLO</name>
<evidence type="ECO:0000256" key="9">
    <source>
        <dbReference type="ARBA" id="ARBA00023662"/>
    </source>
</evidence>
<dbReference type="GO" id="GO:0060271">
    <property type="term" value="P:cilium assembly"/>
    <property type="evidence" value="ECO:0007669"/>
    <property type="project" value="TreeGrafter"/>
</dbReference>
<feature type="compositionally biased region" description="Gly residues" evidence="12">
    <location>
        <begin position="1416"/>
        <end position="1436"/>
    </location>
</feature>
<dbReference type="Gene3D" id="2.130.10.10">
    <property type="entry name" value="YVTN repeat-like/Quinoprotein amine dehydrogenase"/>
    <property type="match status" value="3"/>
</dbReference>
<dbReference type="GO" id="GO:0005930">
    <property type="term" value="C:axoneme"/>
    <property type="evidence" value="ECO:0007669"/>
    <property type="project" value="UniProtKB-SubCell"/>
</dbReference>
<accession>A0AAD3E258</accession>
<organism evidence="13 14">
    <name type="scientific">Astrephomene gubernaculifera</name>
    <dbReference type="NCBI Taxonomy" id="47775"/>
    <lineage>
        <taxon>Eukaryota</taxon>
        <taxon>Viridiplantae</taxon>
        <taxon>Chlorophyta</taxon>
        <taxon>core chlorophytes</taxon>
        <taxon>Chlorophyceae</taxon>
        <taxon>CS clade</taxon>
        <taxon>Chlamydomonadales</taxon>
        <taxon>Astrephomenaceae</taxon>
        <taxon>Astrephomene</taxon>
    </lineage>
</organism>
<comment type="caution">
    <text evidence="13">The sequence shown here is derived from an EMBL/GenBank/DDBJ whole genome shotgun (WGS) entry which is preliminary data.</text>
</comment>
<keyword evidence="2" id="KW-0963">Cytoplasm</keyword>
<keyword evidence="6" id="KW-0206">Cytoskeleton</keyword>
<dbReference type="Pfam" id="PF00400">
    <property type="entry name" value="WD40"/>
    <property type="match status" value="2"/>
</dbReference>
<protein>
    <recommendedName>
        <fullName evidence="9">Cilia- and flagella-associated protein 43</fullName>
    </recommendedName>
</protein>
<evidence type="ECO:0000256" key="8">
    <source>
        <dbReference type="ARBA" id="ARBA00023605"/>
    </source>
</evidence>